<proteinExistence type="predicted"/>
<dbReference type="Proteomes" id="UP000056905">
    <property type="component" value="Plasmid pCB4"/>
</dbReference>
<dbReference type="OrthoDB" id="582619at2"/>
<protein>
    <recommendedName>
        <fullName evidence="3">Antitoxin Xre/MbcA/ParS-like toxin-binding domain-containing protein</fullName>
    </recommendedName>
</protein>
<evidence type="ECO:0000313" key="1">
    <source>
        <dbReference type="EMBL" id="ALL15428.1"/>
    </source>
</evidence>
<gene>
    <name evidence="1" type="ORF">AQ619_18240</name>
</gene>
<keyword evidence="2" id="KW-1185">Reference proteome</keyword>
<evidence type="ECO:0008006" key="3">
    <source>
        <dbReference type="Google" id="ProtNLM"/>
    </source>
</evidence>
<geneLocation type="plasmid" evidence="2">
    <name>CB4 Plasmid</name>
</geneLocation>
<organism evidence="1 2">
    <name type="scientific">Caulobacter henricii</name>
    <dbReference type="NCBI Taxonomy" id="69395"/>
    <lineage>
        <taxon>Bacteria</taxon>
        <taxon>Pseudomonadati</taxon>
        <taxon>Pseudomonadota</taxon>
        <taxon>Alphaproteobacteria</taxon>
        <taxon>Caulobacterales</taxon>
        <taxon>Caulobacteraceae</taxon>
        <taxon>Caulobacter</taxon>
    </lineage>
</organism>
<dbReference type="KEGG" id="chq:AQ619_18240"/>
<accession>A0A0P0P4Y2</accession>
<dbReference type="EMBL" id="CP013003">
    <property type="protein sequence ID" value="ALL15428.1"/>
    <property type="molecule type" value="Genomic_DNA"/>
</dbReference>
<reference evidence="1 2" key="1">
    <citation type="submission" date="2015-10" db="EMBL/GenBank/DDBJ databases">
        <title>Conservation of the essential genome among Caulobacter and Brevundimonas species.</title>
        <authorList>
            <person name="Scott D."/>
            <person name="Ely B."/>
        </authorList>
    </citation>
    <scope>NUCLEOTIDE SEQUENCE [LARGE SCALE GENOMIC DNA]</scope>
    <source>
        <strain evidence="1 2">CB4</strain>
        <plasmid evidence="2">CB4 Plasmid</plasmid>
    </source>
</reference>
<name>A0A0P0P4Y2_9CAUL</name>
<sequence>MRTMSRCMNADLDQAHDAELLLASGRALSGSELASTVQQIADRSGDILGSKEHAYTWLQSHLIPAFGGKTAQQIIAQGWGQAILDYLDELRYGGRG</sequence>
<evidence type="ECO:0000313" key="2">
    <source>
        <dbReference type="Proteomes" id="UP000056905"/>
    </source>
</evidence>
<dbReference type="AlphaFoldDB" id="A0A0P0P4Y2"/>
<keyword evidence="1" id="KW-0614">Plasmid</keyword>